<dbReference type="InterPro" id="IPR019591">
    <property type="entry name" value="Mrp/NBP35_ATP-bd"/>
</dbReference>
<dbReference type="FunFam" id="3.40.50.300:FF:001119">
    <property type="entry name" value="Iron-sulfur cluster carrier protein"/>
    <property type="match status" value="1"/>
</dbReference>
<keyword evidence="4 6" id="KW-0408">Iron</keyword>
<comment type="subunit">
    <text evidence="6">Homodimer.</text>
</comment>
<proteinExistence type="inferred from homology"/>
<dbReference type="InterPro" id="IPR000808">
    <property type="entry name" value="Mrp-like_CS"/>
</dbReference>
<comment type="caution">
    <text evidence="7">The sequence shown here is derived from an EMBL/GenBank/DDBJ whole genome shotgun (WGS) entry which is preliminary data.</text>
</comment>
<dbReference type="EMBL" id="DSKY01000022">
    <property type="protein sequence ID" value="HDY60282.1"/>
    <property type="molecule type" value="Genomic_DNA"/>
</dbReference>
<evidence type="ECO:0000256" key="1">
    <source>
        <dbReference type="ARBA" id="ARBA00022723"/>
    </source>
</evidence>
<evidence type="ECO:0000256" key="2">
    <source>
        <dbReference type="ARBA" id="ARBA00022741"/>
    </source>
</evidence>
<dbReference type="GO" id="GO:0005524">
    <property type="term" value="F:ATP binding"/>
    <property type="evidence" value="ECO:0007669"/>
    <property type="project" value="UniProtKB-UniRule"/>
</dbReference>
<comment type="similarity">
    <text evidence="6">Belongs to the Mrp/NBP35 ATP-binding proteins family.</text>
</comment>
<keyword evidence="5 6" id="KW-0411">Iron-sulfur</keyword>
<comment type="caution">
    <text evidence="6">Lacks conserved residue(s) required for the propagation of feature annotation.</text>
</comment>
<keyword evidence="3 6" id="KW-0067">ATP-binding</keyword>
<gene>
    <name evidence="7" type="ORF">ENP86_12190</name>
</gene>
<dbReference type="Gene3D" id="3.40.50.300">
    <property type="entry name" value="P-loop containing nucleotide triphosphate hydrolases"/>
    <property type="match status" value="1"/>
</dbReference>
<evidence type="ECO:0000256" key="4">
    <source>
        <dbReference type="ARBA" id="ARBA00023004"/>
    </source>
</evidence>
<dbReference type="Pfam" id="PF10609">
    <property type="entry name" value="ParA"/>
    <property type="match status" value="1"/>
</dbReference>
<keyword evidence="2 6" id="KW-0547">Nucleotide-binding</keyword>
<dbReference type="SUPFAM" id="SSF52540">
    <property type="entry name" value="P-loop containing nucleoside triphosphate hydrolases"/>
    <property type="match status" value="1"/>
</dbReference>
<organism evidence="7">
    <name type="scientific">candidate division WOR-3 bacterium</name>
    <dbReference type="NCBI Taxonomy" id="2052148"/>
    <lineage>
        <taxon>Bacteria</taxon>
        <taxon>Bacteria division WOR-3</taxon>
    </lineage>
</organism>
<dbReference type="AlphaFoldDB" id="A0A7V0Z7V8"/>
<dbReference type="InterPro" id="IPR027417">
    <property type="entry name" value="P-loop_NTPase"/>
</dbReference>
<keyword evidence="1 6" id="KW-0479">Metal-binding</keyword>
<evidence type="ECO:0000256" key="6">
    <source>
        <dbReference type="HAMAP-Rule" id="MF_02040"/>
    </source>
</evidence>
<dbReference type="CDD" id="cd02037">
    <property type="entry name" value="Mrp_NBP35"/>
    <property type="match status" value="1"/>
</dbReference>
<dbReference type="GO" id="GO:0140663">
    <property type="term" value="F:ATP-dependent FeS chaperone activity"/>
    <property type="evidence" value="ECO:0007669"/>
    <property type="project" value="InterPro"/>
</dbReference>
<dbReference type="PANTHER" id="PTHR23264">
    <property type="entry name" value="NUCLEOTIDE-BINDING PROTEIN NBP35 YEAST -RELATED"/>
    <property type="match status" value="1"/>
</dbReference>
<dbReference type="HAMAP" id="MF_02040">
    <property type="entry name" value="Mrp_NBP35"/>
    <property type="match status" value="1"/>
</dbReference>
<dbReference type="PANTHER" id="PTHR23264:SF19">
    <property type="entry name" value="CYTOSOLIC FE-S CLUSTER ASSEMBLY FACTOR NUBP2"/>
    <property type="match status" value="1"/>
</dbReference>
<evidence type="ECO:0000256" key="5">
    <source>
        <dbReference type="ARBA" id="ARBA00023014"/>
    </source>
</evidence>
<evidence type="ECO:0000313" key="7">
    <source>
        <dbReference type="EMBL" id="HDY60282.1"/>
    </source>
</evidence>
<reference evidence="7" key="1">
    <citation type="journal article" date="2020" name="mSystems">
        <title>Genome- and Community-Level Interaction Insights into Carbon Utilization and Element Cycling Functions of Hydrothermarchaeota in Hydrothermal Sediment.</title>
        <authorList>
            <person name="Zhou Z."/>
            <person name="Liu Y."/>
            <person name="Xu W."/>
            <person name="Pan J."/>
            <person name="Luo Z.H."/>
            <person name="Li M."/>
        </authorList>
    </citation>
    <scope>NUCLEOTIDE SEQUENCE [LARGE SCALE GENOMIC DNA]</scope>
    <source>
        <strain evidence="7">SpSt-258</strain>
    </source>
</reference>
<dbReference type="GO" id="GO:0051536">
    <property type="term" value="F:iron-sulfur cluster binding"/>
    <property type="evidence" value="ECO:0007669"/>
    <property type="project" value="UniProtKB-UniRule"/>
</dbReference>
<sequence>MKQQEEIKRLEELLERNMAQITAKILVLSNKGGVGKSFVAVNIAAGLSKLGAKVGILDADIHGPSVAKMLGFEGKQPEMDENGILPFSVDSNLVAFSMASLLQDADTPVIWRGPLKMGVLRQFLAEVNWGRLDYLVIDSPPGTGDEPLSICQMIKDLTGAIIVTTPQDIALLDSRKCVHFLRQLSVPILGIVENMSGLTCPHCGKKIDLFKSGGGEKAAQELGIPFLGKIPLDPNIVDSTDTGRPFVVSHPDSESAKVLMSICELVDQRVRK</sequence>
<comment type="function">
    <text evidence="6">Binds and transfers iron-sulfur (Fe-S) clusters to target apoproteins. Can hydrolyze ATP.</text>
</comment>
<evidence type="ECO:0000256" key="3">
    <source>
        <dbReference type="ARBA" id="ARBA00022840"/>
    </source>
</evidence>
<name>A0A7V0Z7V8_UNCW3</name>
<dbReference type="InterPro" id="IPR033756">
    <property type="entry name" value="YlxH/NBP35"/>
</dbReference>
<dbReference type="PROSITE" id="PS01215">
    <property type="entry name" value="MRP"/>
    <property type="match status" value="1"/>
</dbReference>
<keyword evidence="6" id="KW-0378">Hydrolase</keyword>
<dbReference type="GO" id="GO:0005829">
    <property type="term" value="C:cytosol"/>
    <property type="evidence" value="ECO:0007669"/>
    <property type="project" value="TreeGrafter"/>
</dbReference>
<dbReference type="GO" id="GO:0046872">
    <property type="term" value="F:metal ion binding"/>
    <property type="evidence" value="ECO:0007669"/>
    <property type="project" value="UniProtKB-KW"/>
</dbReference>
<protein>
    <recommendedName>
        <fullName evidence="6">Iron-sulfur cluster carrier protein</fullName>
    </recommendedName>
</protein>
<dbReference type="GO" id="GO:0016226">
    <property type="term" value="P:iron-sulfur cluster assembly"/>
    <property type="evidence" value="ECO:0007669"/>
    <property type="project" value="InterPro"/>
</dbReference>
<accession>A0A7V0Z7V8</accession>
<dbReference type="GO" id="GO:0016887">
    <property type="term" value="F:ATP hydrolysis activity"/>
    <property type="evidence" value="ECO:0007669"/>
    <property type="project" value="UniProtKB-UniRule"/>
</dbReference>